<dbReference type="PROSITE" id="PS50943">
    <property type="entry name" value="HTH_CROC1"/>
    <property type="match status" value="1"/>
</dbReference>
<evidence type="ECO:0000259" key="1">
    <source>
        <dbReference type="PROSITE" id="PS50943"/>
    </source>
</evidence>
<accession>A0A1L5FAM3</accession>
<dbReference type="CDD" id="cd00093">
    <property type="entry name" value="HTH_XRE"/>
    <property type="match status" value="1"/>
</dbReference>
<dbReference type="SMART" id="SM00530">
    <property type="entry name" value="HTH_XRE"/>
    <property type="match status" value="1"/>
</dbReference>
<dbReference type="SUPFAM" id="SSF47413">
    <property type="entry name" value="lambda repressor-like DNA-binding domains"/>
    <property type="match status" value="1"/>
</dbReference>
<sequence>MNMNNRLKEIRMREYMMNPKEFSKLIEVNLKTYYAWENGTSIPSMKKGLKIAEKLNKRLDDIWYLK</sequence>
<proteinExistence type="predicted"/>
<name>A0A1L5FAM3_CLOKL</name>
<dbReference type="InterPro" id="IPR010982">
    <property type="entry name" value="Lambda_DNA-bd_dom_sf"/>
</dbReference>
<dbReference type="EMBL" id="CP018335">
    <property type="protein sequence ID" value="APM40054.1"/>
    <property type="molecule type" value="Genomic_DNA"/>
</dbReference>
<dbReference type="Proteomes" id="UP000184604">
    <property type="component" value="Chromosome"/>
</dbReference>
<dbReference type="Pfam" id="PF01381">
    <property type="entry name" value="HTH_3"/>
    <property type="match status" value="1"/>
</dbReference>
<dbReference type="Gene3D" id="1.10.260.40">
    <property type="entry name" value="lambda repressor-like DNA-binding domains"/>
    <property type="match status" value="1"/>
</dbReference>
<feature type="domain" description="HTH cro/C1-type" evidence="1">
    <location>
        <begin position="7"/>
        <end position="62"/>
    </location>
</feature>
<reference evidence="2 3" key="1">
    <citation type="submission" date="2016-12" db="EMBL/GenBank/DDBJ databases">
        <title>Complete genome sequence of Clostridium kluyveri JZZ isolated from the pit mud of a Chinese flavor liquor-making factory.</title>
        <authorList>
            <person name="Wang Y."/>
        </authorList>
    </citation>
    <scope>NUCLEOTIDE SEQUENCE [LARGE SCALE GENOMIC DNA]</scope>
    <source>
        <strain evidence="2 3">JZZ</strain>
    </source>
</reference>
<organism evidence="2 3">
    <name type="scientific">Clostridium kluyveri</name>
    <dbReference type="NCBI Taxonomy" id="1534"/>
    <lineage>
        <taxon>Bacteria</taxon>
        <taxon>Bacillati</taxon>
        <taxon>Bacillota</taxon>
        <taxon>Clostridia</taxon>
        <taxon>Eubacteriales</taxon>
        <taxon>Clostridiaceae</taxon>
        <taxon>Clostridium</taxon>
    </lineage>
</organism>
<evidence type="ECO:0000313" key="3">
    <source>
        <dbReference type="Proteomes" id="UP000184604"/>
    </source>
</evidence>
<protein>
    <submittedName>
        <fullName evidence="2">Transcriptional regulator</fullName>
    </submittedName>
</protein>
<dbReference type="AlphaFoldDB" id="A0A1L5FAM3"/>
<dbReference type="GO" id="GO:0003677">
    <property type="term" value="F:DNA binding"/>
    <property type="evidence" value="ECO:0007669"/>
    <property type="project" value="InterPro"/>
</dbReference>
<gene>
    <name evidence="2" type="ORF">BS101_15560</name>
</gene>
<evidence type="ECO:0000313" key="2">
    <source>
        <dbReference type="EMBL" id="APM40054.1"/>
    </source>
</evidence>
<dbReference type="InterPro" id="IPR001387">
    <property type="entry name" value="Cro/C1-type_HTH"/>
</dbReference>